<proteinExistence type="predicted"/>
<keyword evidence="2" id="KW-1185">Reference proteome</keyword>
<name>A0ACA9NBX3_9GLOM</name>
<organism evidence="1 2">
    <name type="scientific">Racocetra persica</name>
    <dbReference type="NCBI Taxonomy" id="160502"/>
    <lineage>
        <taxon>Eukaryota</taxon>
        <taxon>Fungi</taxon>
        <taxon>Fungi incertae sedis</taxon>
        <taxon>Mucoromycota</taxon>
        <taxon>Glomeromycotina</taxon>
        <taxon>Glomeromycetes</taxon>
        <taxon>Diversisporales</taxon>
        <taxon>Gigasporaceae</taxon>
        <taxon>Racocetra</taxon>
    </lineage>
</organism>
<evidence type="ECO:0000313" key="2">
    <source>
        <dbReference type="Proteomes" id="UP000789920"/>
    </source>
</evidence>
<comment type="caution">
    <text evidence="1">The sequence shown here is derived from an EMBL/GenBank/DDBJ whole genome shotgun (WGS) entry which is preliminary data.</text>
</comment>
<dbReference type="Proteomes" id="UP000789920">
    <property type="component" value="Unassembled WGS sequence"/>
</dbReference>
<protein>
    <submittedName>
        <fullName evidence="1">35026_t:CDS:1</fullName>
    </submittedName>
</protein>
<reference evidence="1" key="1">
    <citation type="submission" date="2021-06" db="EMBL/GenBank/DDBJ databases">
        <authorList>
            <person name="Kallberg Y."/>
            <person name="Tangrot J."/>
            <person name="Rosling A."/>
        </authorList>
    </citation>
    <scope>NUCLEOTIDE SEQUENCE</scope>
    <source>
        <strain evidence="1">MA461A</strain>
    </source>
</reference>
<sequence length="606" mass="67826">MSHWQQTYTSQFVDFFDRPCYDLEILNSTSLKFARPETPIDSYTSAKISIREKLRNSLPPINTSQSSPRARKLPKDHLSDSLKYQNYNSGIIRPTVIPVKVIVDSDHDLSNKVQNIGDEFDSGKDFDKSDQKKSFPKGLKSRRRATIPSRGMSLPVTSSTSINYDQIFSDQNIMGIPDHQSDEISADMSSLGLSVTSPCDPPSLSPCSSTSSISSSIGTPSPAQSIQFQRYSCGKQLTNSSQQFNLQFPSFGSSVSQMESSPLTIRPKLNVITENPFNNETRSLSLPDMVTASSYEKMPRSPAVNFLANLAQATTSKIMPDDEGQQIGDYIIGKVIGRGGFSTVKEAIRMDNYSGMEKAAVKIVLKNDSDCNDSVQVLLEREICIWRALDHPNIVPMISFHEDDYATYVFSEYCPGGTLLDYVKKNSKGEGKGLDEDEARRIFLEIAEGVRYLHDDMRLVHKDIKLDNILLDKDDTWKICDFGLTEFQNDANGFANLSPCDEEAGGSLAYCAPEQVRSKVPLKDPSVDIWSLGVVLYALVVNHLPFMDDFAPRLQLKIINGRYEESALYNAGVSDDLRDLLKLMFKTNPKQRLTINQVLEHQWCEQ</sequence>
<gene>
    <name evidence="1" type="ORF">RPERSI_LOCUS7605</name>
</gene>
<accession>A0ACA9NBX3</accession>
<evidence type="ECO:0000313" key="1">
    <source>
        <dbReference type="EMBL" id="CAG8644255.1"/>
    </source>
</evidence>
<dbReference type="EMBL" id="CAJVQC010013032">
    <property type="protein sequence ID" value="CAG8644255.1"/>
    <property type="molecule type" value="Genomic_DNA"/>
</dbReference>